<evidence type="ECO:0000256" key="1">
    <source>
        <dbReference type="SAM" id="MobiDB-lite"/>
    </source>
</evidence>
<evidence type="ECO:0000313" key="2">
    <source>
        <dbReference type="EMBL" id="MBX35209.1"/>
    </source>
</evidence>
<dbReference type="EMBL" id="GGEC01054725">
    <property type="protein sequence ID" value="MBX35209.1"/>
    <property type="molecule type" value="Transcribed_RNA"/>
</dbReference>
<accession>A0A2P2MYD5</accession>
<proteinExistence type="predicted"/>
<reference evidence="2" key="1">
    <citation type="submission" date="2018-02" db="EMBL/GenBank/DDBJ databases">
        <title>Rhizophora mucronata_Transcriptome.</title>
        <authorList>
            <person name="Meera S.P."/>
            <person name="Sreeshan A."/>
            <person name="Augustine A."/>
        </authorList>
    </citation>
    <scope>NUCLEOTIDE SEQUENCE</scope>
    <source>
        <tissue evidence="2">Leaf</tissue>
    </source>
</reference>
<organism evidence="2">
    <name type="scientific">Rhizophora mucronata</name>
    <name type="common">Asiatic mangrove</name>
    <dbReference type="NCBI Taxonomy" id="61149"/>
    <lineage>
        <taxon>Eukaryota</taxon>
        <taxon>Viridiplantae</taxon>
        <taxon>Streptophyta</taxon>
        <taxon>Embryophyta</taxon>
        <taxon>Tracheophyta</taxon>
        <taxon>Spermatophyta</taxon>
        <taxon>Magnoliopsida</taxon>
        <taxon>eudicotyledons</taxon>
        <taxon>Gunneridae</taxon>
        <taxon>Pentapetalae</taxon>
        <taxon>rosids</taxon>
        <taxon>fabids</taxon>
        <taxon>Malpighiales</taxon>
        <taxon>Rhizophoraceae</taxon>
        <taxon>Rhizophora</taxon>
    </lineage>
</organism>
<feature type="region of interest" description="Disordered" evidence="1">
    <location>
        <begin position="1"/>
        <end position="23"/>
    </location>
</feature>
<sequence length="51" mass="6060">MRRNEGARNQWLRGEAAPHQPHHMNTKRGALILYYHFFLFRPVKGRRAGES</sequence>
<dbReference type="AlphaFoldDB" id="A0A2P2MYD5"/>
<name>A0A2P2MYD5_RHIMU</name>
<protein>
    <submittedName>
        <fullName evidence="2">Uncharacterized protein MANES_12G126600</fullName>
    </submittedName>
</protein>